<feature type="compositionally biased region" description="Low complexity" evidence="1">
    <location>
        <begin position="211"/>
        <end position="222"/>
    </location>
</feature>
<feature type="signal peptide" evidence="2">
    <location>
        <begin position="1"/>
        <end position="18"/>
    </location>
</feature>
<feature type="compositionally biased region" description="Polar residues" evidence="1">
    <location>
        <begin position="380"/>
        <end position="395"/>
    </location>
</feature>
<proteinExistence type="predicted"/>
<feature type="compositionally biased region" description="Low complexity" evidence="1">
    <location>
        <begin position="345"/>
        <end position="379"/>
    </location>
</feature>
<feature type="compositionally biased region" description="Low complexity" evidence="1">
    <location>
        <begin position="263"/>
        <end position="281"/>
    </location>
</feature>
<feature type="region of interest" description="Disordered" evidence="1">
    <location>
        <begin position="323"/>
        <end position="416"/>
    </location>
</feature>
<keyword evidence="4" id="KW-1185">Reference proteome</keyword>
<gene>
    <name evidence="3" type="ORF">BINO364_LOCUS10247</name>
</gene>
<dbReference type="EMBL" id="OV170224">
    <property type="protein sequence ID" value="CAH0724554.1"/>
    <property type="molecule type" value="Genomic_DNA"/>
</dbReference>
<dbReference type="OrthoDB" id="7492448at2759"/>
<feature type="compositionally biased region" description="Polar residues" evidence="1">
    <location>
        <begin position="402"/>
        <end position="416"/>
    </location>
</feature>
<dbReference type="Proteomes" id="UP000838878">
    <property type="component" value="Chromosome 4"/>
</dbReference>
<feature type="compositionally biased region" description="Polar residues" evidence="1">
    <location>
        <begin position="234"/>
        <end position="244"/>
    </location>
</feature>
<feature type="chain" id="PRO_5035429046" evidence="2">
    <location>
        <begin position="19"/>
        <end position="466"/>
    </location>
</feature>
<keyword evidence="2" id="KW-0732">Signal</keyword>
<sequence>MVKFIALILGISIFNAQCAVYRSSDAQLHRVVRSPHYGSNHFEVGFPPPPPPPPPPFLYHTHNWSGIARGAGGRAHGVFSGAAATAESAFPGTNEAVSLAAANTFGGQSENCDDDFGAKDQSSQNLGSSKLTQSSSRSFGSGSGYDGQIGSLGIDSGSGGSQSGHYNSGSSGFASNSAGSEARGSGSQSGQYTGGASSAQQQNNGFGGHASGAHAGLTGSSGFEAREVYKESHLSSQSNDNSFGAQGGNAGLLNQDGFGANEQQSASRGFSSSQAQSSSFGSNGGFGSGSSQGSHFANQKLGSESSANIPAVSGSQEFLAAGNGGSFAHGHGHHQFDSSNYHGRSQQLQQLQSASGGQFANGGQSASGGQSVISGQSASDGQFASGGQSAGFSDSTNEHQEGSVSGSTGASARGEAQSTLNGALDLASQGLQASDKAGCSTCQKSSFALSNAKSWNGNAVSLAIGG</sequence>
<evidence type="ECO:0000313" key="4">
    <source>
        <dbReference type="Proteomes" id="UP000838878"/>
    </source>
</evidence>
<reference evidence="3" key="1">
    <citation type="submission" date="2021-12" db="EMBL/GenBank/DDBJ databases">
        <authorList>
            <person name="Martin H S."/>
        </authorList>
    </citation>
    <scope>NUCLEOTIDE SEQUENCE</scope>
</reference>
<protein>
    <submittedName>
        <fullName evidence="3">Uncharacterized protein</fullName>
    </submittedName>
</protein>
<feature type="non-terminal residue" evidence="3">
    <location>
        <position position="466"/>
    </location>
</feature>
<feature type="region of interest" description="Disordered" evidence="1">
    <location>
        <begin position="111"/>
        <end position="302"/>
    </location>
</feature>
<feature type="compositionally biased region" description="Polar residues" evidence="1">
    <location>
        <begin position="120"/>
        <end position="133"/>
    </location>
</feature>
<feature type="compositionally biased region" description="Basic and acidic residues" evidence="1">
    <location>
        <begin position="224"/>
        <end position="233"/>
    </location>
</feature>
<evidence type="ECO:0000313" key="3">
    <source>
        <dbReference type="EMBL" id="CAH0724554.1"/>
    </source>
</evidence>
<evidence type="ECO:0000256" key="1">
    <source>
        <dbReference type="SAM" id="MobiDB-lite"/>
    </source>
</evidence>
<dbReference type="AlphaFoldDB" id="A0A8J9Y9X8"/>
<name>A0A8J9Y9X8_9NEOP</name>
<organism evidence="3 4">
    <name type="scientific">Brenthis ino</name>
    <name type="common">lesser marbled fritillary</name>
    <dbReference type="NCBI Taxonomy" id="405034"/>
    <lineage>
        <taxon>Eukaryota</taxon>
        <taxon>Metazoa</taxon>
        <taxon>Ecdysozoa</taxon>
        <taxon>Arthropoda</taxon>
        <taxon>Hexapoda</taxon>
        <taxon>Insecta</taxon>
        <taxon>Pterygota</taxon>
        <taxon>Neoptera</taxon>
        <taxon>Endopterygota</taxon>
        <taxon>Lepidoptera</taxon>
        <taxon>Glossata</taxon>
        <taxon>Ditrysia</taxon>
        <taxon>Papilionoidea</taxon>
        <taxon>Nymphalidae</taxon>
        <taxon>Heliconiinae</taxon>
        <taxon>Argynnini</taxon>
        <taxon>Brenthis</taxon>
    </lineage>
</organism>
<feature type="compositionally biased region" description="Low complexity" evidence="1">
    <location>
        <begin position="163"/>
        <end position="202"/>
    </location>
</feature>
<evidence type="ECO:0000256" key="2">
    <source>
        <dbReference type="SAM" id="SignalP"/>
    </source>
</evidence>
<accession>A0A8J9Y9X8</accession>